<keyword evidence="3" id="KW-1185">Reference proteome</keyword>
<accession>A0ABX9K948</accession>
<feature type="domain" description="Nucleoside phosphorylase" evidence="1">
    <location>
        <begin position="14"/>
        <end position="248"/>
    </location>
</feature>
<dbReference type="PANTHER" id="PTHR46832">
    <property type="entry name" value="5'-METHYLTHIOADENOSINE/S-ADENOSYLHOMOCYSTEINE NUCLEOSIDASE"/>
    <property type="match status" value="1"/>
</dbReference>
<name>A0ABX9K948_9BACT</name>
<evidence type="ECO:0000313" key="3">
    <source>
        <dbReference type="Proteomes" id="UP000256345"/>
    </source>
</evidence>
<organism evidence="2 3">
    <name type="scientific">Archangium gephyra</name>
    <dbReference type="NCBI Taxonomy" id="48"/>
    <lineage>
        <taxon>Bacteria</taxon>
        <taxon>Pseudomonadati</taxon>
        <taxon>Myxococcota</taxon>
        <taxon>Myxococcia</taxon>
        <taxon>Myxococcales</taxon>
        <taxon>Cystobacterineae</taxon>
        <taxon>Archangiaceae</taxon>
        <taxon>Archangium</taxon>
    </lineage>
</organism>
<dbReference type="CDD" id="cd09008">
    <property type="entry name" value="MTAN"/>
    <property type="match status" value="1"/>
</dbReference>
<protein>
    <submittedName>
        <fullName evidence="2">Nucleoside phosphorylase</fullName>
    </submittedName>
</protein>
<dbReference type="Gene3D" id="3.40.50.1580">
    <property type="entry name" value="Nucleoside phosphorylase domain"/>
    <property type="match status" value="1"/>
</dbReference>
<dbReference type="Pfam" id="PF01048">
    <property type="entry name" value="PNP_UDP_1"/>
    <property type="match status" value="1"/>
</dbReference>
<gene>
    <name evidence="2" type="ORF">ATI61_102344</name>
</gene>
<dbReference type="PANTHER" id="PTHR46832:SF1">
    <property type="entry name" value="5'-METHYLTHIOADENOSINE_S-ADENOSYLHOMOCYSTEINE NUCLEOSIDASE"/>
    <property type="match status" value="1"/>
</dbReference>
<evidence type="ECO:0000313" key="2">
    <source>
        <dbReference type="EMBL" id="REG35970.1"/>
    </source>
</evidence>
<comment type="caution">
    <text evidence="2">The sequence shown here is derived from an EMBL/GenBank/DDBJ whole genome shotgun (WGS) entry which is preliminary data.</text>
</comment>
<dbReference type="RefSeq" id="WP_075336021.1">
    <property type="nucleotide sequence ID" value="NZ_CP011509.1"/>
</dbReference>
<dbReference type="InterPro" id="IPR035994">
    <property type="entry name" value="Nucleoside_phosphorylase_sf"/>
</dbReference>
<dbReference type="SUPFAM" id="SSF53167">
    <property type="entry name" value="Purine and uridine phosphorylases"/>
    <property type="match status" value="1"/>
</dbReference>
<dbReference type="EMBL" id="QUMU01000002">
    <property type="protein sequence ID" value="REG35970.1"/>
    <property type="molecule type" value="Genomic_DNA"/>
</dbReference>
<dbReference type="InterPro" id="IPR000845">
    <property type="entry name" value="Nucleoside_phosphorylase_d"/>
</dbReference>
<reference evidence="2 3" key="1">
    <citation type="submission" date="2018-08" db="EMBL/GenBank/DDBJ databases">
        <title>Genomic Encyclopedia of Archaeal and Bacterial Type Strains, Phase II (KMG-II): from individual species to whole genera.</title>
        <authorList>
            <person name="Goeker M."/>
        </authorList>
    </citation>
    <scope>NUCLEOTIDE SEQUENCE [LARGE SCALE GENOMIC DNA]</scope>
    <source>
        <strain evidence="2 3">DSM 2261</strain>
    </source>
</reference>
<dbReference type="Proteomes" id="UP000256345">
    <property type="component" value="Unassembled WGS sequence"/>
</dbReference>
<proteinExistence type="predicted"/>
<evidence type="ECO:0000259" key="1">
    <source>
        <dbReference type="Pfam" id="PF01048"/>
    </source>
</evidence>
<sequence>MSPRLQPTPGLRALIVTALQVESRAVCEHLSSLGEVEHEAGSIYRRGLFAAKDRCWEVFVAEVGTNNPRTAYETERAINKLQPKVALLVGVAGGLKDVTVGAVVAASEVYNYDSGKEAEGFRARPRGSECSAPLVQRARIDAGTSQWTNRVKDGLAGQQPKVFIGPIVSGEKVIANTNSPVYRFIRSVYDDALATEMEGSGFMVAARSNPGVDAIVIRGISDLIDEKARSDAGGSQEVASRHASAFAFEMLSNLGTTRYASAAPRSSKTTRLVWTSALAIMGTVLGYSALNRVASIQPAPTTLGSLQQTRITPTQQPQLAPPSAGRIQRVNQARPSLVGPARTIEQLRALTAVSLATGSTTTLSQLDPGHIAFIQPWNISPTAEATPQRTSRNTYEVHRLRTGQFVLIGSISQQDAVGIKAGTQSLNLQPGAKPSNESIIGIPFEMIRSTQVQRTSAESQSVHVELTDP</sequence>